<dbReference type="EMBL" id="JAVRHT010000002">
    <property type="protein sequence ID" value="MDT0630423.1"/>
    <property type="molecule type" value="Genomic_DNA"/>
</dbReference>
<accession>A0ABU3BMB0</accession>
<organism evidence="1 2">
    <name type="scientific">Rubrivirga litoralis</name>
    <dbReference type="NCBI Taxonomy" id="3075598"/>
    <lineage>
        <taxon>Bacteria</taxon>
        <taxon>Pseudomonadati</taxon>
        <taxon>Rhodothermota</taxon>
        <taxon>Rhodothermia</taxon>
        <taxon>Rhodothermales</taxon>
        <taxon>Rubricoccaceae</taxon>
        <taxon>Rubrivirga</taxon>
    </lineage>
</organism>
<evidence type="ECO:0000313" key="1">
    <source>
        <dbReference type="EMBL" id="MDT0630423.1"/>
    </source>
</evidence>
<name>A0ABU3BMB0_9BACT</name>
<keyword evidence="2" id="KW-1185">Reference proteome</keyword>
<sequence>MTVRDRPAPPVEAAPTSRHAEHLAEYSFQFDVEAARPPHPVRRPAEGERWTLAQTLQEVRLRSVDVVEAVGGLRVRHAHRLPALAAAVREHQRAVRLWLRLGAGAPARGWDDETWLRWTWLRSAPPLPHPAALRPGVSVTDWSQFMISVADQIAAGPEAPTAAGLRRDLADLFAAHAVLDVPAPTVWRRARAA</sequence>
<dbReference type="Proteomes" id="UP001267426">
    <property type="component" value="Unassembled WGS sequence"/>
</dbReference>
<evidence type="ECO:0000313" key="2">
    <source>
        <dbReference type="Proteomes" id="UP001267426"/>
    </source>
</evidence>
<comment type="caution">
    <text evidence="1">The sequence shown here is derived from an EMBL/GenBank/DDBJ whole genome shotgun (WGS) entry which is preliminary data.</text>
</comment>
<reference evidence="1 2" key="1">
    <citation type="submission" date="2023-09" db="EMBL/GenBank/DDBJ databases">
        <authorList>
            <person name="Rey-Velasco X."/>
        </authorList>
    </citation>
    <scope>NUCLEOTIDE SEQUENCE [LARGE SCALE GENOMIC DNA]</scope>
    <source>
        <strain evidence="1 2">F394</strain>
    </source>
</reference>
<gene>
    <name evidence="1" type="ORF">RM540_01575</name>
</gene>
<dbReference type="RefSeq" id="WP_311661516.1">
    <property type="nucleotide sequence ID" value="NZ_JAVRHT010000002.1"/>
</dbReference>
<proteinExistence type="predicted"/>
<protein>
    <submittedName>
        <fullName evidence="1">Uncharacterized protein</fullName>
    </submittedName>
</protein>